<keyword evidence="3" id="KW-1185">Reference proteome</keyword>
<proteinExistence type="predicted"/>
<feature type="compositionally biased region" description="Low complexity" evidence="1">
    <location>
        <begin position="173"/>
        <end position="182"/>
    </location>
</feature>
<feature type="compositionally biased region" description="Basic and acidic residues" evidence="1">
    <location>
        <begin position="297"/>
        <end position="308"/>
    </location>
</feature>
<dbReference type="OrthoDB" id="3997890at2759"/>
<feature type="region of interest" description="Disordered" evidence="1">
    <location>
        <begin position="297"/>
        <end position="330"/>
    </location>
</feature>
<feature type="compositionally biased region" description="Acidic residues" evidence="1">
    <location>
        <begin position="103"/>
        <end position="129"/>
    </location>
</feature>
<evidence type="ECO:0000313" key="3">
    <source>
        <dbReference type="Proteomes" id="UP000094801"/>
    </source>
</evidence>
<sequence>MSFPNYLTRRNGSNLSTLERTTTNDSDVITKRLVPIEPHNNPNSNIPLPQFTPQQRRSSTVGSTSNFSDSDPEADLNALQANASSSSRESDYLVIDDTQGRDEDNDDDDDDVDDEDDDDDDDDSVEAFDDQYLSRNVNQPTISYSSSSNYDNFNYPPVRPTDSTSMDFLPTRSNNQTTQTSSFNLNITPTQSMAYDVEGEEEEENYNDGYAKEPRIIDKIASTTQMVDYQDKLYESLNILQDVESIRNLKFFEENYTKNLNLLKKSQLELLLDLGKVNEHSFEEFYKAWNTFDNNRPKETVNGREPEFSNRNSSTFSKLHQTGTTTPMSNGIDSGLTLDINSSKFFDDMVKRNDLIVEDLNKIKDDIATIDKHTRTIWDQI</sequence>
<feature type="region of interest" description="Disordered" evidence="1">
    <location>
        <begin position="1"/>
        <end position="183"/>
    </location>
</feature>
<feature type="compositionally biased region" description="Polar residues" evidence="1">
    <location>
        <begin position="8"/>
        <end position="27"/>
    </location>
</feature>
<evidence type="ECO:0000313" key="2">
    <source>
        <dbReference type="EMBL" id="ODV87207.1"/>
    </source>
</evidence>
<organism evidence="2 3">
    <name type="scientific">[Candida] arabinofermentans NRRL YB-2248</name>
    <dbReference type="NCBI Taxonomy" id="983967"/>
    <lineage>
        <taxon>Eukaryota</taxon>
        <taxon>Fungi</taxon>
        <taxon>Dikarya</taxon>
        <taxon>Ascomycota</taxon>
        <taxon>Saccharomycotina</taxon>
        <taxon>Pichiomycetes</taxon>
        <taxon>Pichiales</taxon>
        <taxon>Pichiaceae</taxon>
        <taxon>Ogataea</taxon>
        <taxon>Ogataea/Candida clade</taxon>
    </lineage>
</organism>
<feature type="compositionally biased region" description="Low complexity" evidence="1">
    <location>
        <begin position="143"/>
        <end position="155"/>
    </location>
</feature>
<feature type="compositionally biased region" description="Polar residues" evidence="1">
    <location>
        <begin position="133"/>
        <end position="142"/>
    </location>
</feature>
<accession>A0A1E4T617</accession>
<evidence type="ECO:0000256" key="1">
    <source>
        <dbReference type="SAM" id="MobiDB-lite"/>
    </source>
</evidence>
<feature type="compositionally biased region" description="Polar residues" evidence="1">
    <location>
        <begin position="40"/>
        <end position="69"/>
    </location>
</feature>
<feature type="compositionally biased region" description="Low complexity" evidence="1">
    <location>
        <begin position="75"/>
        <end position="87"/>
    </location>
</feature>
<gene>
    <name evidence="2" type="ORF">CANARDRAFT_26629</name>
</gene>
<feature type="compositionally biased region" description="Polar residues" evidence="1">
    <location>
        <begin position="309"/>
        <end position="330"/>
    </location>
</feature>
<name>A0A1E4T617_9ASCO</name>
<dbReference type="Proteomes" id="UP000094801">
    <property type="component" value="Unassembled WGS sequence"/>
</dbReference>
<reference evidence="3" key="1">
    <citation type="submission" date="2016-04" db="EMBL/GenBank/DDBJ databases">
        <title>Comparative genomics of biotechnologically important yeasts.</title>
        <authorList>
            <consortium name="DOE Joint Genome Institute"/>
            <person name="Riley R."/>
            <person name="Haridas S."/>
            <person name="Wolfe K.H."/>
            <person name="Lopes M.R."/>
            <person name="Hittinger C.T."/>
            <person name="Goker M."/>
            <person name="Salamov A."/>
            <person name="Wisecaver J."/>
            <person name="Long T.M."/>
            <person name="Aerts A.L."/>
            <person name="Barry K."/>
            <person name="Choi C."/>
            <person name="Clum A."/>
            <person name="Coughlan A.Y."/>
            <person name="Deshpande S."/>
            <person name="Douglass A.P."/>
            <person name="Hanson S.J."/>
            <person name="Klenk H.-P."/>
            <person name="Labutti K."/>
            <person name="Lapidus A."/>
            <person name="Lindquist E."/>
            <person name="Lipzen A."/>
            <person name="Meier-Kolthoff J.P."/>
            <person name="Ohm R.A."/>
            <person name="Otillar R.P."/>
            <person name="Pangilinan J."/>
            <person name="Peng Y."/>
            <person name="Rokas A."/>
            <person name="Rosa C.A."/>
            <person name="Scheuner C."/>
            <person name="Sibirny A.A."/>
            <person name="Slot J.C."/>
            <person name="Stielow J.B."/>
            <person name="Sun H."/>
            <person name="Kurtzman C.P."/>
            <person name="Blackwell M."/>
            <person name="Grigoriev I.V."/>
            <person name="Jeffries T.W."/>
        </authorList>
    </citation>
    <scope>NUCLEOTIDE SEQUENCE [LARGE SCALE GENOMIC DNA]</scope>
    <source>
        <strain evidence="3">NRRL YB-2248</strain>
    </source>
</reference>
<dbReference type="EMBL" id="KV453848">
    <property type="protein sequence ID" value="ODV87207.1"/>
    <property type="molecule type" value="Genomic_DNA"/>
</dbReference>
<dbReference type="AlphaFoldDB" id="A0A1E4T617"/>
<protein>
    <submittedName>
        <fullName evidence="2">Uncharacterized protein</fullName>
    </submittedName>
</protein>